<comment type="function">
    <text evidence="2">Required for morphogenesis under gluconeogenic growth conditions.</text>
</comment>
<dbReference type="InterPro" id="IPR038136">
    <property type="entry name" value="CofD-like_dom_sf"/>
</dbReference>
<organism evidence="3 4">
    <name type="scientific">Corynebacterium aquatimens</name>
    <dbReference type="NCBI Taxonomy" id="1190508"/>
    <lineage>
        <taxon>Bacteria</taxon>
        <taxon>Bacillati</taxon>
        <taxon>Actinomycetota</taxon>
        <taxon>Actinomycetes</taxon>
        <taxon>Mycobacteriales</taxon>
        <taxon>Corynebacteriaceae</taxon>
        <taxon>Corynebacterium</taxon>
    </lineage>
</organism>
<evidence type="ECO:0000256" key="2">
    <source>
        <dbReference type="HAMAP-Rule" id="MF_00973"/>
    </source>
</evidence>
<dbReference type="InterPro" id="IPR002882">
    <property type="entry name" value="CofD"/>
</dbReference>
<dbReference type="CDD" id="cd07187">
    <property type="entry name" value="YvcK_like"/>
    <property type="match status" value="1"/>
</dbReference>
<dbReference type="Proteomes" id="UP000658613">
    <property type="component" value="Unassembled WGS sequence"/>
</dbReference>
<dbReference type="SUPFAM" id="SSF142338">
    <property type="entry name" value="CofD-like"/>
    <property type="match status" value="1"/>
</dbReference>
<keyword evidence="4" id="KW-1185">Reference proteome</keyword>
<evidence type="ECO:0000256" key="1">
    <source>
        <dbReference type="ARBA" id="ARBA00022490"/>
    </source>
</evidence>
<evidence type="ECO:0000313" key="3">
    <source>
        <dbReference type="EMBL" id="MBG6121666.1"/>
    </source>
</evidence>
<accession>A0A931GVT2</accession>
<dbReference type="PANTHER" id="PTHR30135:SF3">
    <property type="entry name" value="GLUCONEOGENESIS FACTOR-RELATED"/>
    <property type="match status" value="1"/>
</dbReference>
<dbReference type="AlphaFoldDB" id="A0A931GVT2"/>
<evidence type="ECO:0000313" key="4">
    <source>
        <dbReference type="Proteomes" id="UP000658613"/>
    </source>
</evidence>
<dbReference type="EMBL" id="JADOUE010000001">
    <property type="protein sequence ID" value="MBG6121666.1"/>
    <property type="molecule type" value="Genomic_DNA"/>
</dbReference>
<comment type="similarity">
    <text evidence="2">Belongs to the gluconeogenesis factor family.</text>
</comment>
<protein>
    <recommendedName>
        <fullName evidence="2">Putative gluconeogenesis factor</fullName>
    </recommendedName>
</protein>
<dbReference type="Pfam" id="PF01933">
    <property type="entry name" value="CofD"/>
    <property type="match status" value="1"/>
</dbReference>
<dbReference type="GO" id="GO:0008360">
    <property type="term" value="P:regulation of cell shape"/>
    <property type="evidence" value="ECO:0007669"/>
    <property type="project" value="UniProtKB-UniRule"/>
</dbReference>
<dbReference type="Gene3D" id="3.40.50.10680">
    <property type="entry name" value="CofD-like domains"/>
    <property type="match status" value="1"/>
</dbReference>
<gene>
    <name evidence="3" type="ORF">IW254_000635</name>
</gene>
<dbReference type="GO" id="GO:0043743">
    <property type="term" value="F:LPPG:FO 2-phospho-L-lactate transferase activity"/>
    <property type="evidence" value="ECO:0007669"/>
    <property type="project" value="InterPro"/>
</dbReference>
<dbReference type="RefSeq" id="WP_196824179.1">
    <property type="nucleotide sequence ID" value="NZ_CP046980.1"/>
</dbReference>
<dbReference type="GO" id="GO:0005737">
    <property type="term" value="C:cytoplasm"/>
    <property type="evidence" value="ECO:0007669"/>
    <property type="project" value="UniProtKB-SubCell"/>
</dbReference>
<sequence length="332" mass="35119">MSARPLSVVSLGGGHGLYQTLLAGRKIIGANGHRPEDGSSLSAIVTVADDGGSSGRLRRELAIVPPGDLRMALSALTPDTEDGRLWRETLQHRFGGHGAMAGHAVGNLLIAGMAERCGNAQAALDNVARWTQSTGRVLPAALEPLDIEADVAGLDDDPRVMRSVRGQVAVATTPGSVRRVRLIPDAPSANPLAVEAIMNADVVTIGPGSWFSSVIPHLLIPEIVDALNRTSADVVVVLNLSPEAGETPGFSTERHIHVFSQHAPDLHVDHFLADSGIPFSKGEKDYLDRAAHNVGATVSYCDMVEVDDSGRLTNRHDPHKLAAAIMEVIQDN</sequence>
<dbReference type="HAMAP" id="MF_00973">
    <property type="entry name" value="Gluconeogen_factor"/>
    <property type="match status" value="1"/>
</dbReference>
<proteinExistence type="inferred from homology"/>
<name>A0A931GVT2_9CORY</name>
<dbReference type="NCBIfam" id="TIGR01826">
    <property type="entry name" value="CofD_related"/>
    <property type="match status" value="1"/>
</dbReference>
<comment type="subcellular location">
    <subcellularLocation>
        <location evidence="2">Cytoplasm</location>
    </subcellularLocation>
</comment>
<reference evidence="3" key="1">
    <citation type="submission" date="2020-11" db="EMBL/GenBank/DDBJ databases">
        <title>Sequencing the genomes of 1000 actinobacteria strains.</title>
        <authorList>
            <person name="Klenk H.-P."/>
        </authorList>
    </citation>
    <scope>NUCLEOTIDE SEQUENCE</scope>
    <source>
        <strain evidence="3">DSM 45632</strain>
    </source>
</reference>
<keyword evidence="1 2" id="KW-0963">Cytoplasm</keyword>
<comment type="caution">
    <text evidence="3">The sequence shown here is derived from an EMBL/GenBank/DDBJ whole genome shotgun (WGS) entry which is preliminary data.</text>
</comment>
<dbReference type="PANTHER" id="PTHR30135">
    <property type="entry name" value="UNCHARACTERIZED PROTEIN YVCK-RELATED"/>
    <property type="match status" value="1"/>
</dbReference>
<dbReference type="InterPro" id="IPR010119">
    <property type="entry name" value="Gluconeogen_factor"/>
</dbReference>